<dbReference type="EMBL" id="JALLBG020000227">
    <property type="protein sequence ID" value="KAL3758636.1"/>
    <property type="molecule type" value="Genomic_DNA"/>
</dbReference>
<dbReference type="InterPro" id="IPR008978">
    <property type="entry name" value="HSP20-like_chaperone"/>
</dbReference>
<dbReference type="Proteomes" id="UP001530293">
    <property type="component" value="Unassembled WGS sequence"/>
</dbReference>
<gene>
    <name evidence="3" type="ORF">ACHAWU_005222</name>
</gene>
<evidence type="ECO:0000313" key="3">
    <source>
        <dbReference type="EMBL" id="KAL3758636.1"/>
    </source>
</evidence>
<dbReference type="SUPFAM" id="SSF49764">
    <property type="entry name" value="HSP20-like chaperones"/>
    <property type="match status" value="1"/>
</dbReference>
<comment type="caution">
    <text evidence="3">The sequence shown here is derived from an EMBL/GenBank/DDBJ whole genome shotgun (WGS) entry which is preliminary data.</text>
</comment>
<reference evidence="3 4" key="1">
    <citation type="submission" date="2024-10" db="EMBL/GenBank/DDBJ databases">
        <title>Updated reference genomes for cyclostephanoid diatoms.</title>
        <authorList>
            <person name="Roberts W.R."/>
            <person name="Alverson A.J."/>
        </authorList>
    </citation>
    <scope>NUCLEOTIDE SEQUENCE [LARGE SCALE GENOMIC DNA]</scope>
    <source>
        <strain evidence="3 4">AJA232-27</strain>
    </source>
</reference>
<dbReference type="PROSITE" id="PS51203">
    <property type="entry name" value="CS"/>
    <property type="match status" value="1"/>
</dbReference>
<dbReference type="PANTHER" id="PTHR13164">
    <property type="entry name" value="CALICYLIN BINDING PROTEIN"/>
    <property type="match status" value="1"/>
</dbReference>
<name>A0ABD3M7C2_9STRA</name>
<proteinExistence type="predicted"/>
<dbReference type="AlphaFoldDB" id="A0ABD3M7C2"/>
<evidence type="ECO:0000313" key="4">
    <source>
        <dbReference type="Proteomes" id="UP001530293"/>
    </source>
</evidence>
<evidence type="ECO:0000259" key="2">
    <source>
        <dbReference type="PROSITE" id="PS51203"/>
    </source>
</evidence>
<feature type="region of interest" description="Disordered" evidence="1">
    <location>
        <begin position="58"/>
        <end position="123"/>
    </location>
</feature>
<dbReference type="InterPro" id="IPR052289">
    <property type="entry name" value="Calcyclin-binding_UBL-bridge"/>
</dbReference>
<dbReference type="PANTHER" id="PTHR13164:SF3">
    <property type="entry name" value="CALCYCLIN-BINDING PROTEIN"/>
    <property type="match status" value="1"/>
</dbReference>
<feature type="compositionally biased region" description="Low complexity" evidence="1">
    <location>
        <begin position="93"/>
        <end position="123"/>
    </location>
</feature>
<dbReference type="InterPro" id="IPR007052">
    <property type="entry name" value="CS_dom"/>
</dbReference>
<feature type="region of interest" description="Disordered" evidence="1">
    <location>
        <begin position="227"/>
        <end position="248"/>
    </location>
</feature>
<dbReference type="Gene3D" id="2.60.40.790">
    <property type="match status" value="1"/>
</dbReference>
<feature type="domain" description="CS" evidence="2">
    <location>
        <begin position="127"/>
        <end position="228"/>
    </location>
</feature>
<accession>A0ABD3M7C2</accession>
<feature type="compositionally biased region" description="Low complexity" evidence="1">
    <location>
        <begin position="236"/>
        <end position="245"/>
    </location>
</feature>
<evidence type="ECO:0000256" key="1">
    <source>
        <dbReference type="SAM" id="MobiDB-lite"/>
    </source>
</evidence>
<sequence>MASSSTNSTAAAGLRSQERFLDADEIESSLLPHITRPSAKLHLENLIMKLRKEGKALQRVEESTAKANDSSSAAATDDNNDSSTMELEEVDGPSTTATPAPATTKTTSTASASNISSSQPTSTKKYHPFPSLLFDAGQYNSPYITVYLPLPNIGQHDPAKISVNFTSSSFDIIVSDYNGKSYRCVNNNLEKDINVSECKYILKPNKILLKLGKVKGEYGSYDTWTQLSSKKDKSSRNSSNKDSSNPAAGIMDLMKDMYDEGDDNMKKMIGETMYKQRMGQLNNGKDDLMGGMGGMGGFGGMGDMMDM</sequence>
<keyword evidence="4" id="KW-1185">Reference proteome</keyword>
<protein>
    <recommendedName>
        <fullName evidence="2">CS domain-containing protein</fullName>
    </recommendedName>
</protein>
<feature type="compositionally biased region" description="Low complexity" evidence="1">
    <location>
        <begin position="65"/>
        <end position="84"/>
    </location>
</feature>
<organism evidence="3 4">
    <name type="scientific">Discostella pseudostelligera</name>
    <dbReference type="NCBI Taxonomy" id="259834"/>
    <lineage>
        <taxon>Eukaryota</taxon>
        <taxon>Sar</taxon>
        <taxon>Stramenopiles</taxon>
        <taxon>Ochrophyta</taxon>
        <taxon>Bacillariophyta</taxon>
        <taxon>Coscinodiscophyceae</taxon>
        <taxon>Thalassiosirophycidae</taxon>
        <taxon>Stephanodiscales</taxon>
        <taxon>Stephanodiscaceae</taxon>
        <taxon>Discostella</taxon>
    </lineage>
</organism>
<dbReference type="Pfam" id="PF04969">
    <property type="entry name" value="CS"/>
    <property type="match status" value="1"/>
</dbReference>